<dbReference type="RefSeq" id="WP_136006352.1">
    <property type="nucleotide sequence ID" value="NZ_SRYR01000002.1"/>
</dbReference>
<dbReference type="NCBIfam" id="TIGR01484">
    <property type="entry name" value="HAD-SF-IIB"/>
    <property type="match status" value="1"/>
</dbReference>
<dbReference type="NCBIfam" id="NF007806">
    <property type="entry name" value="PRK10513.1"/>
    <property type="match status" value="1"/>
</dbReference>
<dbReference type="OrthoDB" id="9781413at2"/>
<keyword evidence="1" id="KW-0378">Hydrolase</keyword>
<dbReference type="EMBL" id="SRYR01000002">
    <property type="protein sequence ID" value="TGY42827.1"/>
    <property type="molecule type" value="Genomic_DNA"/>
</dbReference>
<keyword evidence="2" id="KW-1185">Reference proteome</keyword>
<dbReference type="SFLD" id="SFLDG01144">
    <property type="entry name" value="C2.B.4:_PGP_Like"/>
    <property type="match status" value="1"/>
</dbReference>
<dbReference type="Gene3D" id="3.30.1240.10">
    <property type="match status" value="1"/>
</dbReference>
<dbReference type="Proteomes" id="UP000306888">
    <property type="component" value="Unassembled WGS sequence"/>
</dbReference>
<dbReference type="InterPro" id="IPR036412">
    <property type="entry name" value="HAD-like_sf"/>
</dbReference>
<dbReference type="SUPFAM" id="SSF56784">
    <property type="entry name" value="HAD-like"/>
    <property type="match status" value="1"/>
</dbReference>
<dbReference type="SFLD" id="SFLDS00003">
    <property type="entry name" value="Haloacid_Dehalogenase"/>
    <property type="match status" value="1"/>
</dbReference>
<evidence type="ECO:0000313" key="2">
    <source>
        <dbReference type="Proteomes" id="UP000306888"/>
    </source>
</evidence>
<dbReference type="PANTHER" id="PTHR10000:SF8">
    <property type="entry name" value="HAD SUPERFAMILY HYDROLASE-LIKE, TYPE 3"/>
    <property type="match status" value="1"/>
</dbReference>
<evidence type="ECO:0000313" key="1">
    <source>
        <dbReference type="EMBL" id="TGY42827.1"/>
    </source>
</evidence>
<dbReference type="InterPro" id="IPR000150">
    <property type="entry name" value="Cof"/>
</dbReference>
<protein>
    <submittedName>
        <fullName evidence="1">Sugar-phosphatase</fullName>
        <ecNumber evidence="1">3.1.3.23</ecNumber>
    </submittedName>
</protein>
<name>A0A4S2DKN8_9CLOT</name>
<accession>A0A4S2DKN8</accession>
<dbReference type="PROSITE" id="PS01229">
    <property type="entry name" value="COF_2"/>
    <property type="match status" value="1"/>
</dbReference>
<sequence>MYKLVAIDMDGTLLRSDKTISDRTKKAINDARDKGVTVVLATGRPIEGVSRYLEELDMYTDKDYVLSYNGAFVQKTSTKDVIAKIALKGEDFHYLRSISDDLGVNIHAFSEKYGLVTPKNSTYTELEANINKIDINEMDISVIKDDEVIVKIMMIDEEDVLTEAIEKLPKELYDKYTVVRSSPHFLEFLHKEANKGIGVELLAKHLGVKREEVITLGDAGNDLHMIEYAGLGVAMGNAFDEVKAAANYITDSNDNDGVAKVIEKFILENN</sequence>
<dbReference type="GO" id="GO:0050308">
    <property type="term" value="F:sugar-phosphatase activity"/>
    <property type="evidence" value="ECO:0007669"/>
    <property type="project" value="UniProtKB-EC"/>
</dbReference>
<organism evidence="1 2">
    <name type="scientific">Clostridium sartagoforme</name>
    <dbReference type="NCBI Taxonomy" id="84031"/>
    <lineage>
        <taxon>Bacteria</taxon>
        <taxon>Bacillati</taxon>
        <taxon>Bacillota</taxon>
        <taxon>Clostridia</taxon>
        <taxon>Eubacteriales</taxon>
        <taxon>Clostridiaceae</taxon>
        <taxon>Clostridium</taxon>
    </lineage>
</organism>
<dbReference type="GO" id="GO:0005829">
    <property type="term" value="C:cytosol"/>
    <property type="evidence" value="ECO:0007669"/>
    <property type="project" value="TreeGrafter"/>
</dbReference>
<dbReference type="NCBIfam" id="TIGR00099">
    <property type="entry name" value="Cof-subfamily"/>
    <property type="match status" value="1"/>
</dbReference>
<dbReference type="AlphaFoldDB" id="A0A4S2DKN8"/>
<dbReference type="SFLD" id="SFLDG01140">
    <property type="entry name" value="C2.B:_Phosphomannomutase_and_P"/>
    <property type="match status" value="1"/>
</dbReference>
<dbReference type="Pfam" id="PF08282">
    <property type="entry name" value="Hydrolase_3"/>
    <property type="match status" value="1"/>
</dbReference>
<dbReference type="InterPro" id="IPR006379">
    <property type="entry name" value="HAD-SF_hydro_IIB"/>
</dbReference>
<gene>
    <name evidence="1" type="ORF">E5347_08460</name>
</gene>
<comment type="caution">
    <text evidence="1">The sequence shown here is derived from an EMBL/GenBank/DDBJ whole genome shotgun (WGS) entry which is preliminary data.</text>
</comment>
<proteinExistence type="predicted"/>
<reference evidence="1 2" key="1">
    <citation type="submission" date="2019-04" db="EMBL/GenBank/DDBJ databases">
        <title>Microbes associate with the intestines of laboratory mice.</title>
        <authorList>
            <person name="Navarre W."/>
            <person name="Wong E."/>
            <person name="Huang K."/>
            <person name="Tropini C."/>
            <person name="Ng K."/>
            <person name="Yu B."/>
        </authorList>
    </citation>
    <scope>NUCLEOTIDE SEQUENCE [LARGE SCALE GENOMIC DNA]</scope>
    <source>
        <strain evidence="1 2">NM50_B9-20</strain>
    </source>
</reference>
<dbReference type="PANTHER" id="PTHR10000">
    <property type="entry name" value="PHOSPHOSERINE PHOSPHATASE"/>
    <property type="match status" value="1"/>
</dbReference>
<dbReference type="GO" id="GO:0000287">
    <property type="term" value="F:magnesium ion binding"/>
    <property type="evidence" value="ECO:0007669"/>
    <property type="project" value="TreeGrafter"/>
</dbReference>
<dbReference type="EC" id="3.1.3.23" evidence="1"/>
<dbReference type="CDD" id="cd07516">
    <property type="entry name" value="HAD_Pase"/>
    <property type="match status" value="1"/>
</dbReference>
<dbReference type="Gene3D" id="3.40.50.1000">
    <property type="entry name" value="HAD superfamily/HAD-like"/>
    <property type="match status" value="1"/>
</dbReference>
<dbReference type="InterPro" id="IPR023214">
    <property type="entry name" value="HAD_sf"/>
</dbReference>